<dbReference type="Gene3D" id="3.30.420.10">
    <property type="entry name" value="Ribonuclease H-like superfamily/Ribonuclease H"/>
    <property type="match status" value="1"/>
</dbReference>
<dbReference type="AlphaFoldDB" id="A0A2I0HVB5"/>
<accession>A0A2I0HVB5</accession>
<reference evidence="1 2" key="1">
    <citation type="submission" date="2017-11" db="EMBL/GenBank/DDBJ databases">
        <title>De-novo sequencing of pomegranate (Punica granatum L.) genome.</title>
        <authorList>
            <person name="Akparov Z."/>
            <person name="Amiraslanov A."/>
            <person name="Hajiyeva S."/>
            <person name="Abbasov M."/>
            <person name="Kaur K."/>
            <person name="Hamwieh A."/>
            <person name="Solovyev V."/>
            <person name="Salamov A."/>
            <person name="Braich B."/>
            <person name="Kosarev P."/>
            <person name="Mahmoud A."/>
            <person name="Hajiyev E."/>
            <person name="Babayeva S."/>
            <person name="Izzatullayeva V."/>
            <person name="Mammadov A."/>
            <person name="Mammadov A."/>
            <person name="Sharifova S."/>
            <person name="Ojaghi J."/>
            <person name="Eynullazada K."/>
            <person name="Bayramov B."/>
            <person name="Abdulazimova A."/>
            <person name="Shahmuradov I."/>
        </authorList>
    </citation>
    <scope>NUCLEOTIDE SEQUENCE [LARGE SCALE GENOMIC DNA]</scope>
    <source>
        <strain evidence="2">cv. AG2017</strain>
        <tissue evidence="1">Leaf</tissue>
    </source>
</reference>
<proteinExistence type="predicted"/>
<protein>
    <recommendedName>
        <fullName evidence="3">RNase H type-1 domain-containing protein</fullName>
    </recommendedName>
</protein>
<dbReference type="EMBL" id="PGOL01005254">
    <property type="protein sequence ID" value="PKI35641.1"/>
    <property type="molecule type" value="Genomic_DNA"/>
</dbReference>
<sequence>MDHGLAKPRETYFKAWKLSRRWNSILARKLRRRQPTDKPSILMIDGSSTVRASCVLIPPEGNPLKYALVLTFPTTNNEAEYEALITGLIIAKVVLDGAVSRSPTGMYVCFRWCVVVLDGAVSRFSTGLCLLPLRTELLWSLWESYNIGTTVKYPKQGTSLAGR</sequence>
<evidence type="ECO:0008006" key="3">
    <source>
        <dbReference type="Google" id="ProtNLM"/>
    </source>
</evidence>
<comment type="caution">
    <text evidence="1">The sequence shown here is derived from an EMBL/GenBank/DDBJ whole genome shotgun (WGS) entry which is preliminary data.</text>
</comment>
<name>A0A2I0HVB5_PUNGR</name>
<gene>
    <name evidence="1" type="ORF">CRG98_043968</name>
</gene>
<keyword evidence="2" id="KW-1185">Reference proteome</keyword>
<dbReference type="PANTHER" id="PTHR48475">
    <property type="entry name" value="RIBONUCLEASE H"/>
    <property type="match status" value="1"/>
</dbReference>
<dbReference type="GO" id="GO:0003676">
    <property type="term" value="F:nucleic acid binding"/>
    <property type="evidence" value="ECO:0007669"/>
    <property type="project" value="InterPro"/>
</dbReference>
<dbReference type="PANTHER" id="PTHR48475:SF2">
    <property type="entry name" value="RIBONUCLEASE H"/>
    <property type="match status" value="1"/>
</dbReference>
<organism evidence="1 2">
    <name type="scientific">Punica granatum</name>
    <name type="common">Pomegranate</name>
    <dbReference type="NCBI Taxonomy" id="22663"/>
    <lineage>
        <taxon>Eukaryota</taxon>
        <taxon>Viridiplantae</taxon>
        <taxon>Streptophyta</taxon>
        <taxon>Embryophyta</taxon>
        <taxon>Tracheophyta</taxon>
        <taxon>Spermatophyta</taxon>
        <taxon>Magnoliopsida</taxon>
        <taxon>eudicotyledons</taxon>
        <taxon>Gunneridae</taxon>
        <taxon>Pentapetalae</taxon>
        <taxon>rosids</taxon>
        <taxon>malvids</taxon>
        <taxon>Myrtales</taxon>
        <taxon>Lythraceae</taxon>
        <taxon>Punica</taxon>
    </lineage>
</organism>
<evidence type="ECO:0000313" key="1">
    <source>
        <dbReference type="EMBL" id="PKI35641.1"/>
    </source>
</evidence>
<evidence type="ECO:0000313" key="2">
    <source>
        <dbReference type="Proteomes" id="UP000233551"/>
    </source>
</evidence>
<dbReference type="Proteomes" id="UP000233551">
    <property type="component" value="Unassembled WGS sequence"/>
</dbReference>
<dbReference type="InterPro" id="IPR036397">
    <property type="entry name" value="RNaseH_sf"/>
</dbReference>